<dbReference type="Proteomes" id="UP000821837">
    <property type="component" value="Chromosome 10"/>
</dbReference>
<evidence type="ECO:0000313" key="2">
    <source>
        <dbReference type="EMBL" id="KAH7975428.1"/>
    </source>
</evidence>
<keyword evidence="3" id="KW-1185">Reference proteome</keyword>
<comment type="caution">
    <text evidence="2">The sequence shown here is derived from an EMBL/GenBank/DDBJ whole genome shotgun (WGS) entry which is preliminary data.</text>
</comment>
<gene>
    <name evidence="2" type="ORF">HPB52_001732</name>
</gene>
<feature type="region of interest" description="Disordered" evidence="1">
    <location>
        <begin position="278"/>
        <end position="323"/>
    </location>
</feature>
<dbReference type="VEuPathDB" id="VectorBase:RSAN_039857"/>
<dbReference type="EMBL" id="JABSTV010001246">
    <property type="protein sequence ID" value="KAH7975428.1"/>
    <property type="molecule type" value="Genomic_DNA"/>
</dbReference>
<reference evidence="2" key="2">
    <citation type="submission" date="2021-09" db="EMBL/GenBank/DDBJ databases">
        <authorList>
            <person name="Jia N."/>
            <person name="Wang J."/>
            <person name="Shi W."/>
            <person name="Du L."/>
            <person name="Sun Y."/>
            <person name="Zhan W."/>
            <person name="Jiang J."/>
            <person name="Wang Q."/>
            <person name="Zhang B."/>
            <person name="Ji P."/>
            <person name="Sakyi L.B."/>
            <person name="Cui X."/>
            <person name="Yuan T."/>
            <person name="Jiang B."/>
            <person name="Yang W."/>
            <person name="Lam T.T.-Y."/>
            <person name="Chang Q."/>
            <person name="Ding S."/>
            <person name="Wang X."/>
            <person name="Zhu J."/>
            <person name="Ruan X."/>
            <person name="Zhao L."/>
            <person name="Wei J."/>
            <person name="Que T."/>
            <person name="Du C."/>
            <person name="Cheng J."/>
            <person name="Dai P."/>
            <person name="Han X."/>
            <person name="Huang E."/>
            <person name="Gao Y."/>
            <person name="Liu J."/>
            <person name="Shao H."/>
            <person name="Ye R."/>
            <person name="Li L."/>
            <person name="Wei W."/>
            <person name="Wang X."/>
            <person name="Wang C."/>
            <person name="Huo Q."/>
            <person name="Li W."/>
            <person name="Guo W."/>
            <person name="Chen H."/>
            <person name="Chen S."/>
            <person name="Zhou L."/>
            <person name="Zhou L."/>
            <person name="Ni X."/>
            <person name="Tian J."/>
            <person name="Zhou Y."/>
            <person name="Sheng Y."/>
            <person name="Liu T."/>
            <person name="Pan Y."/>
            <person name="Xia L."/>
            <person name="Li J."/>
            <person name="Zhao F."/>
            <person name="Cao W."/>
        </authorList>
    </citation>
    <scope>NUCLEOTIDE SEQUENCE</scope>
    <source>
        <strain evidence="2">Rsan-2018</strain>
        <tissue evidence="2">Larvae</tissue>
    </source>
</reference>
<evidence type="ECO:0000256" key="1">
    <source>
        <dbReference type="SAM" id="MobiDB-lite"/>
    </source>
</evidence>
<reference evidence="2" key="1">
    <citation type="journal article" date="2020" name="Cell">
        <title>Large-Scale Comparative Analyses of Tick Genomes Elucidate Their Genetic Diversity and Vector Capacities.</title>
        <authorList>
            <consortium name="Tick Genome and Microbiome Consortium (TIGMIC)"/>
            <person name="Jia N."/>
            <person name="Wang J."/>
            <person name="Shi W."/>
            <person name="Du L."/>
            <person name="Sun Y."/>
            <person name="Zhan W."/>
            <person name="Jiang J.F."/>
            <person name="Wang Q."/>
            <person name="Zhang B."/>
            <person name="Ji P."/>
            <person name="Bell-Sakyi L."/>
            <person name="Cui X.M."/>
            <person name="Yuan T.T."/>
            <person name="Jiang B.G."/>
            <person name="Yang W.F."/>
            <person name="Lam T.T."/>
            <person name="Chang Q.C."/>
            <person name="Ding S.J."/>
            <person name="Wang X.J."/>
            <person name="Zhu J.G."/>
            <person name="Ruan X.D."/>
            <person name="Zhao L."/>
            <person name="Wei J.T."/>
            <person name="Ye R.Z."/>
            <person name="Que T.C."/>
            <person name="Du C.H."/>
            <person name="Zhou Y.H."/>
            <person name="Cheng J.X."/>
            <person name="Dai P.F."/>
            <person name="Guo W.B."/>
            <person name="Han X.H."/>
            <person name="Huang E.J."/>
            <person name="Li L.F."/>
            <person name="Wei W."/>
            <person name="Gao Y.C."/>
            <person name="Liu J.Z."/>
            <person name="Shao H.Z."/>
            <person name="Wang X."/>
            <person name="Wang C.C."/>
            <person name="Yang T.C."/>
            <person name="Huo Q.B."/>
            <person name="Li W."/>
            <person name="Chen H.Y."/>
            <person name="Chen S.E."/>
            <person name="Zhou L.G."/>
            <person name="Ni X.B."/>
            <person name="Tian J.H."/>
            <person name="Sheng Y."/>
            <person name="Liu T."/>
            <person name="Pan Y.S."/>
            <person name="Xia L.Y."/>
            <person name="Li J."/>
            <person name="Zhao F."/>
            <person name="Cao W.C."/>
        </authorList>
    </citation>
    <scope>NUCLEOTIDE SEQUENCE</scope>
    <source>
        <strain evidence="2">Rsan-2018</strain>
    </source>
</reference>
<sequence>MRMREPRLLVREGQRAQRQKTIEEKIPSYLDNEEGVVCVLRDSHAFVRVSRFRGVTGSFQKSDLEAYMGRRVATLRDVLELGVKLRFDAMCNPDDRSKTKWIVEKLRSVEGVPPAAPRSAVPARDSKPNSPAASGTLVGRCGRVQEIFLDHAVVRYGARRSDTAYLHASVVEKSLEIDIEDLRNVLEEGSKVRFDADANGFQYGRGKWHVTRVELLGSSSCASLYSAPSSAVSLEALTMSKLFADGFSGEADADELHELCLEPRSRLCSEEERCDVTSERTDVTNTRSRRNVADERRQSPYLFNDDDEFPALPSREPESKEAPSVSIYENVAAVVARITSSAATCYVKQSGATRTVQFGAGCFYRDGEAVSGSLDRTLGEGDLLTLDYMVGTRREGDDIVHCDLAWQGDKPRGVPRMSAEELLERLDVNGQLVKSEDERFLHEMIGDDELSELLGESFVPDSDKQSSANGATEEDSNVKAPHRSKASVNGMQRTTIGSHKRYMLTEEQVPAFARLILQQLEASRKSNSRVILRHASTQTEEQ</sequence>
<name>A0A9D4QEV2_RHISA</name>
<feature type="region of interest" description="Disordered" evidence="1">
    <location>
        <begin position="113"/>
        <end position="135"/>
    </location>
</feature>
<accession>A0A9D4QEV2</accession>
<feature type="region of interest" description="Disordered" evidence="1">
    <location>
        <begin position="459"/>
        <end position="494"/>
    </location>
</feature>
<evidence type="ECO:0000313" key="3">
    <source>
        <dbReference type="Proteomes" id="UP000821837"/>
    </source>
</evidence>
<dbReference type="AlphaFoldDB" id="A0A9D4QEV2"/>
<protein>
    <submittedName>
        <fullName evidence="2">Uncharacterized protein</fullName>
    </submittedName>
</protein>
<organism evidence="2 3">
    <name type="scientific">Rhipicephalus sanguineus</name>
    <name type="common">Brown dog tick</name>
    <name type="synonym">Ixodes sanguineus</name>
    <dbReference type="NCBI Taxonomy" id="34632"/>
    <lineage>
        <taxon>Eukaryota</taxon>
        <taxon>Metazoa</taxon>
        <taxon>Ecdysozoa</taxon>
        <taxon>Arthropoda</taxon>
        <taxon>Chelicerata</taxon>
        <taxon>Arachnida</taxon>
        <taxon>Acari</taxon>
        <taxon>Parasitiformes</taxon>
        <taxon>Ixodida</taxon>
        <taxon>Ixodoidea</taxon>
        <taxon>Ixodidae</taxon>
        <taxon>Rhipicephalinae</taxon>
        <taxon>Rhipicephalus</taxon>
        <taxon>Rhipicephalus</taxon>
    </lineage>
</organism>
<proteinExistence type="predicted"/>